<feature type="non-terminal residue" evidence="4">
    <location>
        <position position="1"/>
    </location>
</feature>
<protein>
    <recommendedName>
        <fullName evidence="3">Cytochrome c domain-containing protein</fullName>
    </recommendedName>
</protein>
<feature type="non-terminal residue" evidence="4">
    <location>
        <position position="269"/>
    </location>
</feature>
<reference evidence="4" key="1">
    <citation type="journal article" date="2014" name="Front. Microbiol.">
        <title>High frequency of phylogenetically diverse reductive dehalogenase-homologous genes in deep subseafloor sedimentary metagenomes.</title>
        <authorList>
            <person name="Kawai M."/>
            <person name="Futagami T."/>
            <person name="Toyoda A."/>
            <person name="Takaki Y."/>
            <person name="Nishi S."/>
            <person name="Hori S."/>
            <person name="Arai W."/>
            <person name="Tsubouchi T."/>
            <person name="Morono Y."/>
            <person name="Uchiyama I."/>
            <person name="Ito T."/>
            <person name="Fujiyama A."/>
            <person name="Inagaki F."/>
            <person name="Takami H."/>
        </authorList>
    </citation>
    <scope>NUCLEOTIDE SEQUENCE</scope>
    <source>
        <strain evidence="4">Expedition CK06-06</strain>
    </source>
</reference>
<gene>
    <name evidence="4" type="ORF">S01H1_37164</name>
</gene>
<dbReference type="GO" id="GO:0009055">
    <property type="term" value="F:electron transfer activity"/>
    <property type="evidence" value="ECO:0007669"/>
    <property type="project" value="InterPro"/>
</dbReference>
<dbReference type="InterPro" id="IPR040698">
    <property type="entry name" value="HZS_alpha_mid"/>
</dbReference>
<comment type="caution">
    <text evidence="4">The sequence shown here is derived from an EMBL/GenBank/DDBJ whole genome shotgun (WGS) entry which is preliminary data.</text>
</comment>
<evidence type="ECO:0000313" key="4">
    <source>
        <dbReference type="EMBL" id="GAG10362.1"/>
    </source>
</evidence>
<keyword evidence="1" id="KW-0479">Metal-binding</keyword>
<evidence type="ECO:0000259" key="3">
    <source>
        <dbReference type="PROSITE" id="PS51007"/>
    </source>
</evidence>
<dbReference type="GO" id="GO:0020037">
    <property type="term" value="F:heme binding"/>
    <property type="evidence" value="ECO:0007669"/>
    <property type="project" value="InterPro"/>
</dbReference>
<dbReference type="Pfam" id="PF18582">
    <property type="entry name" value="HZS_alpha"/>
    <property type="match status" value="1"/>
</dbReference>
<accession>X0VGM2</accession>
<dbReference type="GO" id="GO:0046872">
    <property type="term" value="F:metal ion binding"/>
    <property type="evidence" value="ECO:0007669"/>
    <property type="project" value="UniProtKB-KW"/>
</dbReference>
<dbReference type="PROSITE" id="PS51007">
    <property type="entry name" value="CYTC"/>
    <property type="match status" value="1"/>
</dbReference>
<feature type="domain" description="Cytochrome c" evidence="3">
    <location>
        <begin position="91"/>
        <end position="193"/>
    </location>
</feature>
<name>X0VGM2_9ZZZZ</name>
<keyword evidence="2" id="KW-0408">Iron</keyword>
<organism evidence="4">
    <name type="scientific">marine sediment metagenome</name>
    <dbReference type="NCBI Taxonomy" id="412755"/>
    <lineage>
        <taxon>unclassified sequences</taxon>
        <taxon>metagenomes</taxon>
        <taxon>ecological metagenomes</taxon>
    </lineage>
</organism>
<evidence type="ECO:0000256" key="1">
    <source>
        <dbReference type="ARBA" id="ARBA00022723"/>
    </source>
</evidence>
<dbReference type="InterPro" id="IPR009056">
    <property type="entry name" value="Cyt_c-like_dom"/>
</dbReference>
<dbReference type="EMBL" id="BARS01023336">
    <property type="protein sequence ID" value="GAG10362.1"/>
    <property type="molecule type" value="Genomic_DNA"/>
</dbReference>
<sequence>LGTVPVAEDGSAYFEVPCDRFVYFQLLDENKMMVQSMRSGTIVQSGETTGCVGCHENRLGAPAQLNRKIPMALQRPLSKLRGWRGKPRLFNYIKEVQPIFDKHCVSCHDYNKDEGKKLNLAGDRTSTFNTSYNELWRKKYISSIGAGPFETQQAYSWGSHASKLVKVIRAGHYDIKLTKAEFETIVTWIDLNGPYYPRYDSAYPDNLAGRCPFNNKQIERLSELTGIPFVKLAAHNNNSGPQLSFDRPHLSPCLAKFKDPSNPKYMEAL</sequence>
<evidence type="ECO:0000256" key="2">
    <source>
        <dbReference type="ARBA" id="ARBA00023004"/>
    </source>
</evidence>
<proteinExistence type="predicted"/>
<dbReference type="AlphaFoldDB" id="X0VGM2"/>